<accession>A0A1Q9CXS4</accession>
<feature type="region of interest" description="Disordered" evidence="1">
    <location>
        <begin position="1"/>
        <end position="35"/>
    </location>
</feature>
<name>A0A1Q9CXS4_SYMMI</name>
<gene>
    <name evidence="2" type="ORF">AK812_SmicGene31034</name>
</gene>
<proteinExistence type="predicted"/>
<keyword evidence="3" id="KW-1185">Reference proteome</keyword>
<protein>
    <submittedName>
        <fullName evidence="2">Uncharacterized protein</fullName>
    </submittedName>
</protein>
<feature type="region of interest" description="Disordered" evidence="1">
    <location>
        <begin position="174"/>
        <end position="233"/>
    </location>
</feature>
<evidence type="ECO:0000313" key="2">
    <source>
        <dbReference type="EMBL" id="OLP87734.1"/>
    </source>
</evidence>
<feature type="compositionally biased region" description="Basic and acidic residues" evidence="1">
    <location>
        <begin position="221"/>
        <end position="233"/>
    </location>
</feature>
<comment type="caution">
    <text evidence="2">The sequence shown here is derived from an EMBL/GenBank/DDBJ whole genome shotgun (WGS) entry which is preliminary data.</text>
</comment>
<reference evidence="2 3" key="1">
    <citation type="submission" date="2016-02" db="EMBL/GenBank/DDBJ databases">
        <title>Genome analysis of coral dinoflagellate symbionts highlights evolutionary adaptations to a symbiotic lifestyle.</title>
        <authorList>
            <person name="Aranda M."/>
            <person name="Li Y."/>
            <person name="Liew Y.J."/>
            <person name="Baumgarten S."/>
            <person name="Simakov O."/>
            <person name="Wilson M."/>
            <person name="Piel J."/>
            <person name="Ashoor H."/>
            <person name="Bougouffa S."/>
            <person name="Bajic V.B."/>
            <person name="Ryu T."/>
            <person name="Ravasi T."/>
            <person name="Bayer T."/>
            <person name="Micklem G."/>
            <person name="Kim H."/>
            <person name="Bhak J."/>
            <person name="Lajeunesse T.C."/>
            <person name="Voolstra C.R."/>
        </authorList>
    </citation>
    <scope>NUCLEOTIDE SEQUENCE [LARGE SCALE GENOMIC DNA]</scope>
    <source>
        <strain evidence="2 3">CCMP2467</strain>
    </source>
</reference>
<feature type="compositionally biased region" description="Acidic residues" evidence="1">
    <location>
        <begin position="12"/>
        <end position="24"/>
    </location>
</feature>
<dbReference type="OrthoDB" id="10341448at2759"/>
<sequence>MPAEPRKGISDPLDDEEDEADDPPESGRGSQLQTAVVQMSKILQRMTRDRKATNLEDVLDRADGRLDVGASSSTGRSKAAAYQRLKTLLRTSPSKVSRSIEACMQEDFNLAQSGPGLEAMALLGIASLDQAAVDGGSWVLDTFESRQTRLLDPRWISILMGRIKEREAYHTAKKNLGGGNGGGAGSASAGLPPGGGRQDAQTGSEATQEGKGPRKPPKGGGHGEKGEKGQKEK</sequence>
<dbReference type="EMBL" id="LSRX01000845">
    <property type="protein sequence ID" value="OLP87734.1"/>
    <property type="molecule type" value="Genomic_DNA"/>
</dbReference>
<evidence type="ECO:0000313" key="3">
    <source>
        <dbReference type="Proteomes" id="UP000186817"/>
    </source>
</evidence>
<dbReference type="AlphaFoldDB" id="A0A1Q9CXS4"/>
<organism evidence="2 3">
    <name type="scientific">Symbiodinium microadriaticum</name>
    <name type="common">Dinoflagellate</name>
    <name type="synonym">Zooxanthella microadriatica</name>
    <dbReference type="NCBI Taxonomy" id="2951"/>
    <lineage>
        <taxon>Eukaryota</taxon>
        <taxon>Sar</taxon>
        <taxon>Alveolata</taxon>
        <taxon>Dinophyceae</taxon>
        <taxon>Suessiales</taxon>
        <taxon>Symbiodiniaceae</taxon>
        <taxon>Symbiodinium</taxon>
    </lineage>
</organism>
<dbReference type="Proteomes" id="UP000186817">
    <property type="component" value="Unassembled WGS sequence"/>
</dbReference>
<feature type="compositionally biased region" description="Gly residues" evidence="1">
    <location>
        <begin position="176"/>
        <end position="185"/>
    </location>
</feature>
<evidence type="ECO:0000256" key="1">
    <source>
        <dbReference type="SAM" id="MobiDB-lite"/>
    </source>
</evidence>